<dbReference type="PANTHER" id="PTHR24020">
    <property type="entry name" value="COLLAGEN ALPHA"/>
    <property type="match status" value="1"/>
</dbReference>
<dbReference type="PRINTS" id="PR00453">
    <property type="entry name" value="VWFADOMAIN"/>
</dbReference>
<evidence type="ECO:0000256" key="3">
    <source>
        <dbReference type="ARBA" id="ARBA00022530"/>
    </source>
</evidence>
<protein>
    <recommendedName>
        <fullName evidence="9">von Willebrand factor A domain-containing protein 1</fullName>
    </recommendedName>
</protein>
<feature type="domain" description="Fibronectin type-III" evidence="12">
    <location>
        <begin position="213"/>
        <end position="314"/>
    </location>
</feature>
<evidence type="ECO:0000259" key="12">
    <source>
        <dbReference type="PROSITE" id="PS50853"/>
    </source>
</evidence>
<keyword evidence="7" id="KW-0084">Basement membrane</keyword>
<keyword evidence="14" id="KW-1185">Reference proteome</keyword>
<dbReference type="CDD" id="cd01450">
    <property type="entry name" value="vWFA_subfamily_ECM"/>
    <property type="match status" value="1"/>
</dbReference>
<evidence type="ECO:0000256" key="2">
    <source>
        <dbReference type="ARBA" id="ARBA00022525"/>
    </source>
</evidence>
<dbReference type="CDD" id="cd00063">
    <property type="entry name" value="FN3"/>
    <property type="match status" value="2"/>
</dbReference>
<dbReference type="PROSITE" id="PS50234">
    <property type="entry name" value="VWFA"/>
    <property type="match status" value="1"/>
</dbReference>
<proteinExistence type="predicted"/>
<keyword evidence="4" id="KW-0597">Phosphoprotein</keyword>
<dbReference type="InterPro" id="IPR013783">
    <property type="entry name" value="Ig-like_fold"/>
</dbReference>
<dbReference type="Pfam" id="PF00092">
    <property type="entry name" value="VWA"/>
    <property type="match status" value="1"/>
</dbReference>
<keyword evidence="3" id="KW-0272">Extracellular matrix</keyword>
<comment type="subcellular location">
    <subcellularLocation>
        <location evidence="1">Secreted</location>
        <location evidence="1">Extracellular space</location>
        <location evidence="1">Extracellular matrix</location>
        <location evidence="1">Basement membrane</location>
    </subcellularLocation>
</comment>
<dbReference type="Gene3D" id="2.60.40.10">
    <property type="entry name" value="Immunoglobulins"/>
    <property type="match status" value="2"/>
</dbReference>
<dbReference type="PROSITE" id="PS50853">
    <property type="entry name" value="FN3"/>
    <property type="match status" value="2"/>
</dbReference>
<accession>A0AA47M903</accession>
<reference evidence="13" key="1">
    <citation type="journal article" date="2023" name="Front. Mar. Sci.">
        <title>A new Merluccius polli reference genome to investigate the effects of global change in West African waters.</title>
        <authorList>
            <person name="Mateo J.L."/>
            <person name="Blanco-Fernandez C."/>
            <person name="Garcia-Vazquez E."/>
            <person name="Machado-Schiaffino G."/>
        </authorList>
    </citation>
    <scope>NUCLEOTIDE SEQUENCE</scope>
    <source>
        <strain evidence="13">C29</strain>
        <tissue evidence="13">Fin</tissue>
    </source>
</reference>
<dbReference type="InterPro" id="IPR050525">
    <property type="entry name" value="ECM_Assembly_Org"/>
</dbReference>
<sequence>MKWPLFVYTFGAILIPSNLQIAAPDHAVLNYCAGDVLLLLDSSGSVSSYEFRRLLLFLRELLRPFSLGRGHVRVGLLQVGTQPRLEFGLGAHSSQSELQAALLNARHLLGDTNTLAALGVVDRGAGEQREVPQVLLWLTDGVQPGDVDQGMSELKADGVTVLALATGQGDLWTLRRAVTPPIESHLHVVDIDSIHIVTEELRETIIEIICAERPRLSVVCLSARSAIIQWNPVLTARTGHYRLQYQCVGVAASSTSFTTCGAVQNHSCSISGDSSREELSGLQPDTTYTASLTPVSNPNILLRTLSVTFTTLPELLSPAVVSVLDSGPYQIYVSWGPLQPERIQGYRVEYGALPSGHVCAVVVKGHHNSTILAQLEPDTQYLVTVTALYSAGPEKAMSVKACTQQVAEVLPALEDLQLTPLEGGRIEVKWWAHSRGQETPERLLAPLGDRGLHGPLDLLLHESERWHCLHAARARHPRQSCVRLPHLQRGPRGWVMLHCRGSKSLNYKMRAGIYCNLPPDVKRMH</sequence>
<feature type="domain" description="VWFA" evidence="11">
    <location>
        <begin position="35"/>
        <end position="205"/>
    </location>
</feature>
<dbReference type="AlphaFoldDB" id="A0AA47M903"/>
<dbReference type="InterPro" id="IPR003961">
    <property type="entry name" value="FN3_dom"/>
</dbReference>
<dbReference type="InterPro" id="IPR036116">
    <property type="entry name" value="FN3_sf"/>
</dbReference>
<evidence type="ECO:0000259" key="11">
    <source>
        <dbReference type="PROSITE" id="PS50234"/>
    </source>
</evidence>
<dbReference type="GO" id="GO:0005604">
    <property type="term" value="C:basement membrane"/>
    <property type="evidence" value="ECO:0007669"/>
    <property type="project" value="UniProtKB-SubCell"/>
</dbReference>
<evidence type="ECO:0000256" key="10">
    <source>
        <dbReference type="ARBA" id="ARBA00046169"/>
    </source>
</evidence>
<dbReference type="SUPFAM" id="SSF49265">
    <property type="entry name" value="Fibronectin type III"/>
    <property type="match status" value="1"/>
</dbReference>
<gene>
    <name evidence="13" type="primary">VWA1</name>
    <name evidence="13" type="ORF">N1851_028211</name>
</gene>
<evidence type="ECO:0000256" key="6">
    <source>
        <dbReference type="ARBA" id="ARBA00022737"/>
    </source>
</evidence>
<dbReference type="Pfam" id="PF00041">
    <property type="entry name" value="fn3"/>
    <property type="match status" value="1"/>
</dbReference>
<evidence type="ECO:0000256" key="4">
    <source>
        <dbReference type="ARBA" id="ARBA00022553"/>
    </source>
</evidence>
<evidence type="ECO:0000256" key="5">
    <source>
        <dbReference type="ARBA" id="ARBA00022729"/>
    </source>
</evidence>
<evidence type="ECO:0000256" key="7">
    <source>
        <dbReference type="ARBA" id="ARBA00022869"/>
    </source>
</evidence>
<dbReference type="Proteomes" id="UP001174136">
    <property type="component" value="Unassembled WGS sequence"/>
</dbReference>
<evidence type="ECO:0000313" key="14">
    <source>
        <dbReference type="Proteomes" id="UP001174136"/>
    </source>
</evidence>
<dbReference type="EMBL" id="JAOPHQ010005405">
    <property type="protein sequence ID" value="KAK0135835.1"/>
    <property type="molecule type" value="Genomic_DNA"/>
</dbReference>
<evidence type="ECO:0000313" key="13">
    <source>
        <dbReference type="EMBL" id="KAK0135835.1"/>
    </source>
</evidence>
<feature type="domain" description="Fibronectin type-III" evidence="12">
    <location>
        <begin position="317"/>
        <end position="409"/>
    </location>
</feature>
<dbReference type="InterPro" id="IPR002035">
    <property type="entry name" value="VWF_A"/>
</dbReference>
<dbReference type="Gene3D" id="3.40.50.410">
    <property type="entry name" value="von Willebrand factor, type A domain"/>
    <property type="match status" value="1"/>
</dbReference>
<keyword evidence="8" id="KW-1015">Disulfide bond</keyword>
<keyword evidence="5" id="KW-0732">Signal</keyword>
<dbReference type="InterPro" id="IPR036465">
    <property type="entry name" value="vWFA_dom_sf"/>
</dbReference>
<evidence type="ECO:0000256" key="9">
    <source>
        <dbReference type="ARBA" id="ARBA00029542"/>
    </source>
</evidence>
<comment type="caution">
    <text evidence="13">The sequence shown here is derived from an EMBL/GenBank/DDBJ whole genome shotgun (WGS) entry which is preliminary data.</text>
</comment>
<evidence type="ECO:0000256" key="1">
    <source>
        <dbReference type="ARBA" id="ARBA00004302"/>
    </source>
</evidence>
<keyword evidence="2" id="KW-0964">Secreted</keyword>
<evidence type="ECO:0000256" key="8">
    <source>
        <dbReference type="ARBA" id="ARBA00023157"/>
    </source>
</evidence>
<dbReference type="SMART" id="SM00327">
    <property type="entry name" value="VWA"/>
    <property type="match status" value="1"/>
</dbReference>
<dbReference type="PANTHER" id="PTHR24020:SF77">
    <property type="entry name" value="VON WILLEBRAND FACTOR A DOMAIN-CONTAINING PROTEIN 1"/>
    <property type="match status" value="1"/>
</dbReference>
<keyword evidence="6" id="KW-0677">Repeat</keyword>
<dbReference type="SMART" id="SM00060">
    <property type="entry name" value="FN3"/>
    <property type="match status" value="2"/>
</dbReference>
<comment type="function">
    <text evidence="10">Promotes matrix assembly. Involved in the organization of skeletal muscles and in the formation of neuromuscular junctions.</text>
</comment>
<name>A0AA47M903_MERPO</name>
<organism evidence="13 14">
    <name type="scientific">Merluccius polli</name>
    <name type="common">Benguela hake</name>
    <name type="synonym">Merluccius cadenati</name>
    <dbReference type="NCBI Taxonomy" id="89951"/>
    <lineage>
        <taxon>Eukaryota</taxon>
        <taxon>Metazoa</taxon>
        <taxon>Chordata</taxon>
        <taxon>Craniata</taxon>
        <taxon>Vertebrata</taxon>
        <taxon>Euteleostomi</taxon>
        <taxon>Actinopterygii</taxon>
        <taxon>Neopterygii</taxon>
        <taxon>Teleostei</taxon>
        <taxon>Neoteleostei</taxon>
        <taxon>Acanthomorphata</taxon>
        <taxon>Zeiogadaria</taxon>
        <taxon>Gadariae</taxon>
        <taxon>Gadiformes</taxon>
        <taxon>Gadoidei</taxon>
        <taxon>Merlucciidae</taxon>
        <taxon>Merluccius</taxon>
    </lineage>
</organism>
<dbReference type="SUPFAM" id="SSF53300">
    <property type="entry name" value="vWA-like"/>
    <property type="match status" value="1"/>
</dbReference>